<dbReference type="Pfam" id="PF01494">
    <property type="entry name" value="FAD_binding_3"/>
    <property type="match status" value="1"/>
</dbReference>
<feature type="domain" description="FAD-binding" evidence="5">
    <location>
        <begin position="230"/>
        <end position="300"/>
    </location>
</feature>
<keyword evidence="4" id="KW-0503">Monooxygenase</keyword>
<evidence type="ECO:0000259" key="5">
    <source>
        <dbReference type="Pfam" id="PF01494"/>
    </source>
</evidence>
<keyword evidence="1" id="KW-0285">Flavoprotein</keyword>
<evidence type="ECO:0000256" key="1">
    <source>
        <dbReference type="ARBA" id="ARBA00022630"/>
    </source>
</evidence>
<comment type="caution">
    <text evidence="6">The sequence shown here is derived from an EMBL/GenBank/DDBJ whole genome shotgun (WGS) entry which is preliminary data.</text>
</comment>
<accession>A0ABQ2K837</accession>
<reference evidence="7" key="1">
    <citation type="journal article" date="2019" name="Int. J. Syst. Evol. Microbiol.">
        <title>The Global Catalogue of Microorganisms (GCM) 10K type strain sequencing project: providing services to taxonomists for standard genome sequencing and annotation.</title>
        <authorList>
            <consortium name="The Broad Institute Genomics Platform"/>
            <consortium name="The Broad Institute Genome Sequencing Center for Infectious Disease"/>
            <person name="Wu L."/>
            <person name="Ma J."/>
        </authorList>
    </citation>
    <scope>NUCLEOTIDE SEQUENCE [LARGE SCALE GENOMIC DNA]</scope>
    <source>
        <strain evidence="7">CGMCC 4.7329</strain>
    </source>
</reference>
<dbReference type="SUPFAM" id="SSF51905">
    <property type="entry name" value="FAD/NAD(P)-binding domain"/>
    <property type="match status" value="1"/>
</dbReference>
<proteinExistence type="predicted"/>
<dbReference type="Proteomes" id="UP000658127">
    <property type="component" value="Unassembled WGS sequence"/>
</dbReference>
<name>A0ABQ2K837_9NOCA</name>
<dbReference type="Gene3D" id="3.50.50.60">
    <property type="entry name" value="FAD/NAD(P)-binding domain"/>
    <property type="match status" value="2"/>
</dbReference>
<dbReference type="InterPro" id="IPR036188">
    <property type="entry name" value="FAD/NAD-bd_sf"/>
</dbReference>
<dbReference type="EMBL" id="BMNE01000001">
    <property type="protein sequence ID" value="GGN70756.1"/>
    <property type="molecule type" value="Genomic_DNA"/>
</dbReference>
<evidence type="ECO:0000313" key="7">
    <source>
        <dbReference type="Proteomes" id="UP000658127"/>
    </source>
</evidence>
<organism evidence="6 7">
    <name type="scientific">Nocardia rhizosphaerihabitans</name>
    <dbReference type="NCBI Taxonomy" id="1691570"/>
    <lineage>
        <taxon>Bacteria</taxon>
        <taxon>Bacillati</taxon>
        <taxon>Actinomycetota</taxon>
        <taxon>Actinomycetes</taxon>
        <taxon>Mycobacteriales</taxon>
        <taxon>Nocardiaceae</taxon>
        <taxon>Nocardia</taxon>
    </lineage>
</organism>
<gene>
    <name evidence="6" type="ORF">GCM10011610_10200</name>
</gene>
<protein>
    <recommendedName>
        <fullName evidence="5">FAD-binding domain-containing protein</fullName>
    </recommendedName>
</protein>
<sequence length="343" mass="36741">MATNTPLQAIVAGGGIGGLALANGLRRAGVAVRVHEREVQRTDRLQGFRIHVNPHGSAALHELLSPALFDAFVAASGKGGNGFGFVTEQFDRLVDFDATGIVTISGKYALTDAARDRLDPRLLTHPWSVIPPSGCGMFIAPHEFTAPAAVPAAEGLPPGLLFDDTRSYVFWAFAAKRERFGTDLTEFTPARLHATADRMTTGWAPELRHLVAESDPATTTLIPIKTSVPIPRWTTTNVTLLGDAIHSMTPFAGIGANTARRDAQLLCRMLISADRRERGLLAALDSYEAAMTDYGFAAVRTSLSTAERSVADGRLGRMMGKLVLRTAGAIPPMKRRVFADLGA</sequence>
<keyword evidence="3" id="KW-0560">Oxidoreductase</keyword>
<dbReference type="InterPro" id="IPR002938">
    <property type="entry name" value="FAD-bd"/>
</dbReference>
<evidence type="ECO:0000313" key="6">
    <source>
        <dbReference type="EMBL" id="GGN70756.1"/>
    </source>
</evidence>
<evidence type="ECO:0000256" key="4">
    <source>
        <dbReference type="ARBA" id="ARBA00023033"/>
    </source>
</evidence>
<evidence type="ECO:0000256" key="2">
    <source>
        <dbReference type="ARBA" id="ARBA00022827"/>
    </source>
</evidence>
<evidence type="ECO:0000256" key="3">
    <source>
        <dbReference type="ARBA" id="ARBA00023002"/>
    </source>
</evidence>
<keyword evidence="7" id="KW-1185">Reference proteome</keyword>
<dbReference type="PANTHER" id="PTHR47178">
    <property type="entry name" value="MONOOXYGENASE, FAD-BINDING"/>
    <property type="match status" value="1"/>
</dbReference>
<dbReference type="RefSeq" id="WP_189024230.1">
    <property type="nucleotide sequence ID" value="NZ_BMNE01000001.1"/>
</dbReference>
<dbReference type="PANTHER" id="PTHR47178:SF5">
    <property type="entry name" value="FAD-BINDING DOMAIN-CONTAINING PROTEIN"/>
    <property type="match status" value="1"/>
</dbReference>
<keyword evidence="2" id="KW-0274">FAD</keyword>